<protein>
    <recommendedName>
        <fullName evidence="6">Ribosomal protein L11 methyltransferase</fullName>
        <shortName evidence="6">L11 Mtase</shortName>
        <ecNumber evidence="6">2.1.1.-</ecNumber>
    </recommendedName>
</protein>
<name>Q2Y5D3_NITMU</name>
<dbReference type="SUPFAM" id="SSF53335">
    <property type="entry name" value="S-adenosyl-L-methionine-dependent methyltransferases"/>
    <property type="match status" value="1"/>
</dbReference>
<dbReference type="Pfam" id="PF06325">
    <property type="entry name" value="PrmA"/>
    <property type="match status" value="1"/>
</dbReference>
<dbReference type="Proteomes" id="UP000002718">
    <property type="component" value="Chromosome"/>
</dbReference>
<dbReference type="NCBIfam" id="TIGR00406">
    <property type="entry name" value="prmA"/>
    <property type="match status" value="1"/>
</dbReference>
<evidence type="ECO:0000256" key="1">
    <source>
        <dbReference type="ARBA" id="ARBA00009741"/>
    </source>
</evidence>
<dbReference type="InterPro" id="IPR050078">
    <property type="entry name" value="Ribosomal_L11_MeTrfase_PrmA"/>
</dbReference>
<comment type="catalytic activity">
    <reaction evidence="6">
        <text>L-lysyl-[protein] + 3 S-adenosyl-L-methionine = N(6),N(6),N(6)-trimethyl-L-lysyl-[protein] + 3 S-adenosyl-L-homocysteine + 3 H(+)</text>
        <dbReference type="Rhea" id="RHEA:54192"/>
        <dbReference type="Rhea" id="RHEA-COMP:9752"/>
        <dbReference type="Rhea" id="RHEA-COMP:13826"/>
        <dbReference type="ChEBI" id="CHEBI:15378"/>
        <dbReference type="ChEBI" id="CHEBI:29969"/>
        <dbReference type="ChEBI" id="CHEBI:57856"/>
        <dbReference type="ChEBI" id="CHEBI:59789"/>
        <dbReference type="ChEBI" id="CHEBI:61961"/>
    </reaction>
</comment>
<organism evidence="7 8">
    <name type="scientific">Nitrosospira multiformis (strain ATCC 25196 / NCIMB 11849 / C 71)</name>
    <dbReference type="NCBI Taxonomy" id="323848"/>
    <lineage>
        <taxon>Bacteria</taxon>
        <taxon>Pseudomonadati</taxon>
        <taxon>Pseudomonadota</taxon>
        <taxon>Betaproteobacteria</taxon>
        <taxon>Nitrosomonadales</taxon>
        <taxon>Nitrosomonadaceae</taxon>
        <taxon>Nitrosospira</taxon>
    </lineage>
</organism>
<keyword evidence="7" id="KW-0689">Ribosomal protein</keyword>
<dbReference type="PIRSF" id="PIRSF000401">
    <property type="entry name" value="RPL11_MTase"/>
    <property type="match status" value="1"/>
</dbReference>
<comment type="function">
    <text evidence="6">Methylates ribosomal protein L11.</text>
</comment>
<dbReference type="GO" id="GO:0005829">
    <property type="term" value="C:cytosol"/>
    <property type="evidence" value="ECO:0007669"/>
    <property type="project" value="TreeGrafter"/>
</dbReference>
<dbReference type="InterPro" id="IPR004498">
    <property type="entry name" value="Ribosomal_PrmA_MeTrfase"/>
</dbReference>
<dbReference type="GO" id="GO:0016279">
    <property type="term" value="F:protein-lysine N-methyltransferase activity"/>
    <property type="evidence" value="ECO:0007669"/>
    <property type="project" value="TreeGrafter"/>
</dbReference>
<evidence type="ECO:0000313" key="8">
    <source>
        <dbReference type="Proteomes" id="UP000002718"/>
    </source>
</evidence>
<evidence type="ECO:0000256" key="5">
    <source>
        <dbReference type="ARBA" id="ARBA00022691"/>
    </source>
</evidence>
<feature type="binding site" evidence="6">
    <location>
        <position position="258"/>
    </location>
    <ligand>
        <name>S-adenosyl-L-methionine</name>
        <dbReference type="ChEBI" id="CHEBI:59789"/>
    </ligand>
</feature>
<evidence type="ECO:0000256" key="4">
    <source>
        <dbReference type="ARBA" id="ARBA00022679"/>
    </source>
</evidence>
<keyword evidence="5 6" id="KW-0949">S-adenosyl-L-methionine</keyword>
<feature type="binding site" evidence="6">
    <location>
        <position position="189"/>
    </location>
    <ligand>
        <name>S-adenosyl-L-methionine</name>
        <dbReference type="ChEBI" id="CHEBI:59789"/>
    </ligand>
</feature>
<dbReference type="CDD" id="cd02440">
    <property type="entry name" value="AdoMet_MTases"/>
    <property type="match status" value="1"/>
</dbReference>
<dbReference type="GO" id="GO:0005840">
    <property type="term" value="C:ribosome"/>
    <property type="evidence" value="ECO:0007669"/>
    <property type="project" value="UniProtKB-KW"/>
</dbReference>
<sequence>MFCPPSAYAAKCKGRTLMPWISVIIKTDSMHVEILSDAMLALGALSTDIHDSAAGTEHEQPLFGEPGEPAAGVWLAPELTALFKGDTDIPAVMRAAAEAAALPAPPSYRIEYVEEQDWVRVTQSQFNPIRISSRLWVVPSWHEIPDPNAINLILDPGLAFGTGTHPSTQLCLEWLDENLGGGEDVLDYGCGSGILAIAALKMGAHHVVGIDIDPQAVEASCQNARLNQCSETEIEFHTQMAERTDTERGGWANIVVANILANPLIMLAPILTHAARPGGRIALSGILAEQAEEVMAAYQQSFDMHIALNREGWVLLTGARK</sequence>
<dbReference type="PANTHER" id="PTHR43648:SF1">
    <property type="entry name" value="ELECTRON TRANSFER FLAVOPROTEIN BETA SUBUNIT LYSINE METHYLTRANSFERASE"/>
    <property type="match status" value="1"/>
</dbReference>
<dbReference type="HAMAP" id="MF_00735">
    <property type="entry name" value="Methyltr_PrmA"/>
    <property type="match status" value="1"/>
</dbReference>
<reference evidence="8" key="1">
    <citation type="submission" date="2005-08" db="EMBL/GenBank/DDBJ databases">
        <title>Complete sequence of chromosome 1 of Nitrosospira multiformis ATCC 25196.</title>
        <authorList>
            <person name="Copeland A."/>
            <person name="Lucas S."/>
            <person name="Lapidus A."/>
            <person name="Barry K."/>
            <person name="Detter J.C."/>
            <person name="Glavina T."/>
            <person name="Hammon N."/>
            <person name="Israni S."/>
            <person name="Pitluck S."/>
            <person name="Chain P."/>
            <person name="Malfatti S."/>
            <person name="Shin M."/>
            <person name="Vergez L."/>
            <person name="Schmutz J."/>
            <person name="Larimer F."/>
            <person name="Land M."/>
            <person name="Hauser L."/>
            <person name="Kyrpides N."/>
            <person name="Lykidis A."/>
            <person name="Richardson P."/>
        </authorList>
    </citation>
    <scope>NUCLEOTIDE SEQUENCE [LARGE SCALE GENOMIC DNA]</scope>
    <source>
        <strain evidence="8">ATCC 25196 / NCIMB 11849 / C 71</strain>
    </source>
</reference>
<evidence type="ECO:0000313" key="7">
    <source>
        <dbReference type="EMBL" id="ABB76038.1"/>
    </source>
</evidence>
<dbReference type="PANTHER" id="PTHR43648">
    <property type="entry name" value="ELECTRON TRANSFER FLAVOPROTEIN BETA SUBUNIT LYSINE METHYLTRANSFERASE"/>
    <property type="match status" value="1"/>
</dbReference>
<dbReference type="KEGG" id="nmu:Nmul_A2751"/>
<dbReference type="EC" id="2.1.1.-" evidence="6"/>
<keyword evidence="3 6" id="KW-0489">Methyltransferase</keyword>
<keyword evidence="4 6" id="KW-0808">Transferase</keyword>
<feature type="binding site" evidence="6">
    <location>
        <position position="168"/>
    </location>
    <ligand>
        <name>S-adenosyl-L-methionine</name>
        <dbReference type="ChEBI" id="CHEBI:59789"/>
    </ligand>
</feature>
<keyword evidence="7" id="KW-0687">Ribonucleoprotein</keyword>
<dbReference type="Gene3D" id="3.40.50.150">
    <property type="entry name" value="Vaccinia Virus protein VP39"/>
    <property type="match status" value="1"/>
</dbReference>
<comment type="similarity">
    <text evidence="1 6">Belongs to the methyltransferase superfamily. PrmA family.</text>
</comment>
<proteinExistence type="inferred from homology"/>
<dbReference type="AlphaFoldDB" id="Q2Y5D3"/>
<evidence type="ECO:0000256" key="6">
    <source>
        <dbReference type="HAMAP-Rule" id="MF_00735"/>
    </source>
</evidence>
<dbReference type="HOGENOM" id="CLU_049382_4_1_4"/>
<evidence type="ECO:0000256" key="2">
    <source>
        <dbReference type="ARBA" id="ARBA00022490"/>
    </source>
</evidence>
<dbReference type="EMBL" id="CP000103">
    <property type="protein sequence ID" value="ABB76038.1"/>
    <property type="molecule type" value="Genomic_DNA"/>
</dbReference>
<comment type="subcellular location">
    <subcellularLocation>
        <location evidence="6">Cytoplasm</location>
    </subcellularLocation>
</comment>
<reference evidence="7 8" key="2">
    <citation type="journal article" date="2008" name="Appl. Environ. Microbiol.">
        <title>Complete genome sequence of Nitrosospira multiformis, an ammonia-oxidizing bacterium from the soil environment.</title>
        <authorList>
            <person name="Norton J.M."/>
            <person name="Klotz M.G."/>
            <person name="Stein L.Y."/>
            <person name="Arp D.J."/>
            <person name="Bottomley P.J."/>
            <person name="Chain P.S."/>
            <person name="Hauser L.J."/>
            <person name="Land M.L."/>
            <person name="Larimer F.W."/>
            <person name="Shin M.W."/>
            <person name="Starkenburg S.R."/>
        </authorList>
    </citation>
    <scope>NUCLEOTIDE SEQUENCE [LARGE SCALE GENOMIC DNA]</scope>
    <source>
        <strain evidence="8">ATCC 25196 / NCIMB 11849 / C 71</strain>
    </source>
</reference>
<accession>Q2Y5D3</accession>
<keyword evidence="8" id="KW-1185">Reference proteome</keyword>
<dbReference type="GO" id="GO:0032259">
    <property type="term" value="P:methylation"/>
    <property type="evidence" value="ECO:0007669"/>
    <property type="project" value="UniProtKB-KW"/>
</dbReference>
<keyword evidence="2 6" id="KW-0963">Cytoplasm</keyword>
<evidence type="ECO:0000256" key="3">
    <source>
        <dbReference type="ARBA" id="ARBA00022603"/>
    </source>
</evidence>
<feature type="binding site" evidence="6">
    <location>
        <position position="211"/>
    </location>
    <ligand>
        <name>S-adenosyl-L-methionine</name>
        <dbReference type="ChEBI" id="CHEBI:59789"/>
    </ligand>
</feature>
<dbReference type="eggNOG" id="COG2264">
    <property type="taxonomic scope" value="Bacteria"/>
</dbReference>
<dbReference type="STRING" id="323848.Nmul_A2751"/>
<gene>
    <name evidence="6" type="primary">prmA</name>
    <name evidence="7" type="ordered locus">Nmul_A2751</name>
</gene>
<dbReference type="InterPro" id="IPR029063">
    <property type="entry name" value="SAM-dependent_MTases_sf"/>
</dbReference>